<organism evidence="2 3">
    <name type="scientific">Belnapia rosea</name>
    <dbReference type="NCBI Taxonomy" id="938405"/>
    <lineage>
        <taxon>Bacteria</taxon>
        <taxon>Pseudomonadati</taxon>
        <taxon>Pseudomonadota</taxon>
        <taxon>Alphaproteobacteria</taxon>
        <taxon>Acetobacterales</taxon>
        <taxon>Roseomonadaceae</taxon>
        <taxon>Belnapia</taxon>
    </lineage>
</organism>
<feature type="domain" description="Tetrapyrrole biosynthesis uroporphyrinogen III synthase" evidence="1">
    <location>
        <begin position="24"/>
        <end position="266"/>
    </location>
</feature>
<sequence>MSETETQSMAGLRVVVPETRELEVLARMLERQGAEAIRCPLVAIIDAPDPVPIEAWLRRFIATPPDDLILLTGEGLNRLLGVAARAGIEAEFRAALAGVRRICRGPKPSQRLRSIGLGPDLAPEPATTAGIIAGLEALDLRGRRVAVQLYPDNPNAPLLDFLARAGAEADPILPYAYATRAEDRRVLETLGAMAEGRVDLVVFTSTPQVRRLVSLAEAAGRQAMLAEALARTRIAAVGPVVAEAVRAAGGQVAVMPEENFHMKPMVNAILAGLRDGASSGLR</sequence>
<dbReference type="PANTHER" id="PTHR40082:SF1">
    <property type="entry name" value="BLR5956 PROTEIN"/>
    <property type="match status" value="1"/>
</dbReference>
<dbReference type="GO" id="GO:0006780">
    <property type="term" value="P:uroporphyrinogen III biosynthetic process"/>
    <property type="evidence" value="ECO:0007669"/>
    <property type="project" value="InterPro"/>
</dbReference>
<dbReference type="AlphaFoldDB" id="A0A1G6RWT2"/>
<dbReference type="InterPro" id="IPR039793">
    <property type="entry name" value="UROS/Hem4"/>
</dbReference>
<dbReference type="CDD" id="cd06578">
    <property type="entry name" value="HemD"/>
    <property type="match status" value="1"/>
</dbReference>
<dbReference type="RefSeq" id="WP_090663085.1">
    <property type="nucleotide sequence ID" value="NZ_FMZX01000004.1"/>
</dbReference>
<dbReference type="STRING" id="938405.SAMN02927895_04235"/>
<evidence type="ECO:0000259" key="1">
    <source>
        <dbReference type="Pfam" id="PF02602"/>
    </source>
</evidence>
<dbReference type="InterPro" id="IPR003754">
    <property type="entry name" value="4pyrrol_synth_uPrphyn_synth"/>
</dbReference>
<dbReference type="GO" id="GO:0004852">
    <property type="term" value="F:uroporphyrinogen-III synthase activity"/>
    <property type="evidence" value="ECO:0007669"/>
    <property type="project" value="InterPro"/>
</dbReference>
<dbReference type="EMBL" id="FMZX01000004">
    <property type="protein sequence ID" value="SDD08427.1"/>
    <property type="molecule type" value="Genomic_DNA"/>
</dbReference>
<evidence type="ECO:0000313" key="3">
    <source>
        <dbReference type="Proteomes" id="UP000198925"/>
    </source>
</evidence>
<accession>A0A1G6RWT2</accession>
<dbReference type="SUPFAM" id="SSF69618">
    <property type="entry name" value="HemD-like"/>
    <property type="match status" value="1"/>
</dbReference>
<dbReference type="PANTHER" id="PTHR40082">
    <property type="entry name" value="BLR5956 PROTEIN"/>
    <property type="match status" value="1"/>
</dbReference>
<reference evidence="2 3" key="1">
    <citation type="submission" date="2016-10" db="EMBL/GenBank/DDBJ databases">
        <authorList>
            <person name="de Groot N.N."/>
        </authorList>
    </citation>
    <scope>NUCLEOTIDE SEQUENCE [LARGE SCALE GENOMIC DNA]</scope>
    <source>
        <strain evidence="2 3">CPCC 100156</strain>
    </source>
</reference>
<dbReference type="Gene3D" id="3.40.50.10090">
    <property type="match status" value="2"/>
</dbReference>
<dbReference type="Pfam" id="PF02602">
    <property type="entry name" value="HEM4"/>
    <property type="match status" value="1"/>
</dbReference>
<proteinExistence type="predicted"/>
<name>A0A1G6RWT2_9PROT</name>
<evidence type="ECO:0000313" key="2">
    <source>
        <dbReference type="EMBL" id="SDD08427.1"/>
    </source>
</evidence>
<gene>
    <name evidence="2" type="ORF">SAMN04487779_1004148</name>
</gene>
<dbReference type="Proteomes" id="UP000198925">
    <property type="component" value="Unassembled WGS sequence"/>
</dbReference>
<protein>
    <submittedName>
        <fullName evidence="2">Uroporphyrinogen-III synthase</fullName>
    </submittedName>
</protein>
<keyword evidence="3" id="KW-1185">Reference proteome</keyword>
<dbReference type="InterPro" id="IPR036108">
    <property type="entry name" value="4pyrrol_syn_uPrphyn_synt_sf"/>
</dbReference>